<proteinExistence type="predicted"/>
<dbReference type="Proteomes" id="UP000638648">
    <property type="component" value="Unassembled WGS sequence"/>
</dbReference>
<keyword evidence="2" id="KW-1185">Reference proteome</keyword>
<dbReference type="RefSeq" id="WP_202896222.1">
    <property type="nucleotide sequence ID" value="NZ_BAABJL010000030.1"/>
</dbReference>
<comment type="caution">
    <text evidence="1">The sequence shown here is derived from an EMBL/GenBank/DDBJ whole genome shotgun (WGS) entry which is preliminary data.</text>
</comment>
<protein>
    <submittedName>
        <fullName evidence="1">Uncharacterized protein</fullName>
    </submittedName>
</protein>
<dbReference type="AlphaFoldDB" id="A0A927RIV0"/>
<evidence type="ECO:0000313" key="2">
    <source>
        <dbReference type="Proteomes" id="UP000638648"/>
    </source>
</evidence>
<gene>
    <name evidence="1" type="ORF">HEB94_001786</name>
</gene>
<organism evidence="1 2">
    <name type="scientific">Actinopolymorpha pittospori</name>
    <dbReference type="NCBI Taxonomy" id="648752"/>
    <lineage>
        <taxon>Bacteria</taxon>
        <taxon>Bacillati</taxon>
        <taxon>Actinomycetota</taxon>
        <taxon>Actinomycetes</taxon>
        <taxon>Propionibacteriales</taxon>
        <taxon>Actinopolymorphaceae</taxon>
        <taxon>Actinopolymorpha</taxon>
    </lineage>
</organism>
<sequence>MSKKRLRTIEAAFVALGPSGVAIRDRLKHLTPEDEKVLRLVGEHLGRPASRA</sequence>
<reference evidence="1" key="1">
    <citation type="submission" date="2020-10" db="EMBL/GenBank/DDBJ databases">
        <title>Sequencing the genomes of 1000 actinobacteria strains.</title>
        <authorList>
            <person name="Klenk H.-P."/>
        </authorList>
    </citation>
    <scope>NUCLEOTIDE SEQUENCE</scope>
    <source>
        <strain evidence="1">DSM 45354</strain>
    </source>
</reference>
<accession>A0A927RIV0</accession>
<name>A0A927RIV0_9ACTN</name>
<evidence type="ECO:0000313" key="1">
    <source>
        <dbReference type="EMBL" id="MBE1604938.1"/>
    </source>
</evidence>
<dbReference type="EMBL" id="JADBEM010000001">
    <property type="protein sequence ID" value="MBE1604938.1"/>
    <property type="molecule type" value="Genomic_DNA"/>
</dbReference>